<sequence>TKFYDENGEAIELNPGNTWVEVVPPDRGIEY</sequence>
<protein>
    <recommendedName>
        <fullName evidence="2">DUF3048 domain-containing protein</fullName>
    </recommendedName>
</protein>
<feature type="non-terminal residue" evidence="1">
    <location>
        <position position="1"/>
    </location>
</feature>
<evidence type="ECO:0008006" key="2">
    <source>
        <dbReference type="Google" id="ProtNLM"/>
    </source>
</evidence>
<dbReference type="SUPFAM" id="SSF159774">
    <property type="entry name" value="YerB-like"/>
    <property type="match status" value="1"/>
</dbReference>
<proteinExistence type="predicted"/>
<organism evidence="1">
    <name type="scientific">marine sediment metagenome</name>
    <dbReference type="NCBI Taxonomy" id="412755"/>
    <lineage>
        <taxon>unclassified sequences</taxon>
        <taxon>metagenomes</taxon>
        <taxon>ecological metagenomes</taxon>
    </lineage>
</organism>
<comment type="caution">
    <text evidence="1">The sequence shown here is derived from an EMBL/GenBank/DDBJ whole genome shotgun (WGS) entry which is preliminary data.</text>
</comment>
<reference evidence="1" key="1">
    <citation type="journal article" date="2014" name="Front. Microbiol.">
        <title>High frequency of phylogenetically diverse reductive dehalogenase-homologous genes in deep subseafloor sedimentary metagenomes.</title>
        <authorList>
            <person name="Kawai M."/>
            <person name="Futagami T."/>
            <person name="Toyoda A."/>
            <person name="Takaki Y."/>
            <person name="Nishi S."/>
            <person name="Hori S."/>
            <person name="Arai W."/>
            <person name="Tsubouchi T."/>
            <person name="Morono Y."/>
            <person name="Uchiyama I."/>
            <person name="Ito T."/>
            <person name="Fujiyama A."/>
            <person name="Inagaki F."/>
            <person name="Takami H."/>
        </authorList>
    </citation>
    <scope>NUCLEOTIDE SEQUENCE</scope>
    <source>
        <strain evidence="1">Expedition CK06-06</strain>
    </source>
</reference>
<evidence type="ECO:0000313" key="1">
    <source>
        <dbReference type="EMBL" id="GAG82314.1"/>
    </source>
</evidence>
<dbReference type="Gene3D" id="3.50.90.10">
    <property type="entry name" value="YerB-like"/>
    <property type="match status" value="1"/>
</dbReference>
<gene>
    <name evidence="1" type="ORF">S01H4_24011</name>
</gene>
<dbReference type="AlphaFoldDB" id="X1AJA9"/>
<dbReference type="EMBL" id="BART01011224">
    <property type="protein sequence ID" value="GAG82314.1"/>
    <property type="molecule type" value="Genomic_DNA"/>
</dbReference>
<name>X1AJA9_9ZZZZ</name>
<dbReference type="InterPro" id="IPR023158">
    <property type="entry name" value="YerB-like_sf"/>
</dbReference>
<accession>X1AJA9</accession>